<keyword evidence="1" id="KW-0732">Signal</keyword>
<protein>
    <submittedName>
        <fullName evidence="2">Uncharacterized protein</fullName>
    </submittedName>
</protein>
<gene>
    <name evidence="2" type="ORF">SVIM_LOCUS65021</name>
</gene>
<dbReference type="AlphaFoldDB" id="A0A6N2KC82"/>
<reference evidence="2" key="1">
    <citation type="submission" date="2019-03" db="EMBL/GenBank/DDBJ databases">
        <authorList>
            <person name="Mank J."/>
            <person name="Almeida P."/>
        </authorList>
    </citation>
    <scope>NUCLEOTIDE SEQUENCE</scope>
    <source>
        <strain evidence="2">78183</strain>
    </source>
</reference>
<sequence length="86" mass="9922">MLLFLFFLAFLRRLVYLSLSLSICSCCSSSSKHLVLLLLLSFFFFFTFNHQLNLFEENQYSIIHSIIAKVPFTGDIANLMNVTNFG</sequence>
<name>A0A6N2KC82_SALVM</name>
<dbReference type="EMBL" id="CAADRP010000269">
    <property type="protein sequence ID" value="VFU25990.1"/>
    <property type="molecule type" value="Genomic_DNA"/>
</dbReference>
<feature type="chain" id="PRO_5026845035" evidence="1">
    <location>
        <begin position="18"/>
        <end position="86"/>
    </location>
</feature>
<evidence type="ECO:0000256" key="1">
    <source>
        <dbReference type="SAM" id="SignalP"/>
    </source>
</evidence>
<accession>A0A6N2KC82</accession>
<evidence type="ECO:0000313" key="2">
    <source>
        <dbReference type="EMBL" id="VFU25990.1"/>
    </source>
</evidence>
<organism evidence="2">
    <name type="scientific">Salix viminalis</name>
    <name type="common">Common osier</name>
    <name type="synonym">Basket willow</name>
    <dbReference type="NCBI Taxonomy" id="40686"/>
    <lineage>
        <taxon>Eukaryota</taxon>
        <taxon>Viridiplantae</taxon>
        <taxon>Streptophyta</taxon>
        <taxon>Embryophyta</taxon>
        <taxon>Tracheophyta</taxon>
        <taxon>Spermatophyta</taxon>
        <taxon>Magnoliopsida</taxon>
        <taxon>eudicotyledons</taxon>
        <taxon>Gunneridae</taxon>
        <taxon>Pentapetalae</taxon>
        <taxon>rosids</taxon>
        <taxon>fabids</taxon>
        <taxon>Malpighiales</taxon>
        <taxon>Salicaceae</taxon>
        <taxon>Saliceae</taxon>
        <taxon>Salix</taxon>
    </lineage>
</organism>
<proteinExistence type="predicted"/>
<feature type="signal peptide" evidence="1">
    <location>
        <begin position="1"/>
        <end position="17"/>
    </location>
</feature>